<sequence>ESSRRGWRWVRRLPPVRAVNSRRRRRNLHGQPLHRPRGERRPARRAPKVRLPPTRRRRFFATAAADRPDLPPRESGQPARVPAASNRDAPREQRGHAPPPRTGGAGRSPLSVCEHLAGLRRPAGAPPAGDVPRQRRSGRSAGDVRRGEALRRGPHAGLRRVARGRDPHRPHLQHLRSPPRRCR</sequence>
<reference evidence="2" key="1">
    <citation type="submission" date="2020-02" db="EMBL/GenBank/DDBJ databases">
        <authorList>
            <person name="Meier V. D."/>
        </authorList>
    </citation>
    <scope>NUCLEOTIDE SEQUENCE</scope>
    <source>
        <strain evidence="2">AVDCRST_MAG49</strain>
    </source>
</reference>
<organism evidence="2">
    <name type="scientific">uncultured Thermomicrobiales bacterium</name>
    <dbReference type="NCBI Taxonomy" id="1645740"/>
    <lineage>
        <taxon>Bacteria</taxon>
        <taxon>Pseudomonadati</taxon>
        <taxon>Thermomicrobiota</taxon>
        <taxon>Thermomicrobia</taxon>
        <taxon>Thermomicrobiales</taxon>
        <taxon>environmental samples</taxon>
    </lineage>
</organism>
<dbReference type="EC" id="4.1.1.35" evidence="2"/>
<evidence type="ECO:0000313" key="2">
    <source>
        <dbReference type="EMBL" id="CAA9575631.1"/>
    </source>
</evidence>
<feature type="compositionally biased region" description="Basic residues" evidence="1">
    <location>
        <begin position="20"/>
        <end position="59"/>
    </location>
</feature>
<protein>
    <submittedName>
        <fullName evidence="2">UDP-glucuronate decarboxylase</fullName>
        <ecNumber evidence="2">4.1.1.35</ecNumber>
    </submittedName>
</protein>
<keyword evidence="2" id="KW-0456">Lyase</keyword>
<name>A0A6J4VJQ3_9BACT</name>
<dbReference type="EMBL" id="CADCWG010000301">
    <property type="protein sequence ID" value="CAA9575631.1"/>
    <property type="molecule type" value="Genomic_DNA"/>
</dbReference>
<feature type="compositionally biased region" description="Basic residues" evidence="1">
    <location>
        <begin position="152"/>
        <end position="162"/>
    </location>
</feature>
<feature type="compositionally biased region" description="Basic and acidic residues" evidence="1">
    <location>
        <begin position="142"/>
        <end position="151"/>
    </location>
</feature>
<feature type="region of interest" description="Disordered" evidence="1">
    <location>
        <begin position="1"/>
        <end position="183"/>
    </location>
</feature>
<accession>A0A6J4VJQ3</accession>
<dbReference type="AlphaFoldDB" id="A0A6J4VJQ3"/>
<proteinExistence type="predicted"/>
<feature type="compositionally biased region" description="Basic residues" evidence="1">
    <location>
        <begin position="170"/>
        <end position="183"/>
    </location>
</feature>
<feature type="non-terminal residue" evidence="2">
    <location>
        <position position="183"/>
    </location>
</feature>
<evidence type="ECO:0000256" key="1">
    <source>
        <dbReference type="SAM" id="MobiDB-lite"/>
    </source>
</evidence>
<feature type="compositionally biased region" description="Low complexity" evidence="1">
    <location>
        <begin position="119"/>
        <end position="128"/>
    </location>
</feature>
<gene>
    <name evidence="2" type="ORF">AVDCRST_MAG49-4142</name>
</gene>
<feature type="compositionally biased region" description="Basic residues" evidence="1">
    <location>
        <begin position="1"/>
        <end position="11"/>
    </location>
</feature>
<feature type="non-terminal residue" evidence="2">
    <location>
        <position position="1"/>
    </location>
</feature>
<dbReference type="GO" id="GO:0048040">
    <property type="term" value="F:UDP-glucuronate decarboxylase activity"/>
    <property type="evidence" value="ECO:0007669"/>
    <property type="project" value="UniProtKB-EC"/>
</dbReference>